<gene>
    <name evidence="1" type="ORF">H1164_03855</name>
</gene>
<dbReference type="RefSeq" id="WP_033099439.1">
    <property type="nucleotide sequence ID" value="NZ_JACEIP010000004.1"/>
</dbReference>
<accession>A0A7W1X8K9</accession>
<dbReference type="AlphaFoldDB" id="A0A7W1X8K9"/>
<evidence type="ECO:0000313" key="1">
    <source>
        <dbReference type="EMBL" id="MBA4542036.1"/>
    </source>
</evidence>
<evidence type="ECO:0000313" key="2">
    <source>
        <dbReference type="Proteomes" id="UP000530514"/>
    </source>
</evidence>
<keyword evidence="2" id="KW-1185">Reference proteome</keyword>
<name>A0A7W1X8K9_9BACL</name>
<organism evidence="1 2">
    <name type="scientific">Thermoactinomyces daqus</name>
    <dbReference type="NCBI Taxonomy" id="1329516"/>
    <lineage>
        <taxon>Bacteria</taxon>
        <taxon>Bacillati</taxon>
        <taxon>Bacillota</taxon>
        <taxon>Bacilli</taxon>
        <taxon>Bacillales</taxon>
        <taxon>Thermoactinomycetaceae</taxon>
        <taxon>Thermoactinomyces</taxon>
    </lineage>
</organism>
<dbReference type="Proteomes" id="UP000530514">
    <property type="component" value="Unassembled WGS sequence"/>
</dbReference>
<proteinExistence type="predicted"/>
<comment type="caution">
    <text evidence="1">The sequence shown here is derived from an EMBL/GenBank/DDBJ whole genome shotgun (WGS) entry which is preliminary data.</text>
</comment>
<dbReference type="EMBL" id="JACEIP010000004">
    <property type="protein sequence ID" value="MBA4542036.1"/>
    <property type="molecule type" value="Genomic_DNA"/>
</dbReference>
<reference evidence="1 2" key="1">
    <citation type="submission" date="2020-07" db="EMBL/GenBank/DDBJ databases">
        <authorList>
            <person name="Feng H."/>
        </authorList>
    </citation>
    <scope>NUCLEOTIDE SEQUENCE [LARGE SCALE GENOMIC DNA]</scope>
    <source>
        <strain evidence="2">s-11</strain>
    </source>
</reference>
<sequence length="59" mass="6605">MKWKATVKCQYVGAGDWKTETTVIDAPTREIAEELADQWAAAFDLDGYYPETPVVEPAQ</sequence>
<protein>
    <submittedName>
        <fullName evidence="1">Uncharacterized protein</fullName>
    </submittedName>
</protein>